<evidence type="ECO:0000313" key="2">
    <source>
        <dbReference type="Proteomes" id="UP000681162"/>
    </source>
</evidence>
<dbReference type="EMBL" id="BORR01000020">
    <property type="protein sequence ID" value="GIO39303.1"/>
    <property type="molecule type" value="Genomic_DNA"/>
</dbReference>
<accession>A0A919XZ97</accession>
<gene>
    <name evidence="1" type="ORF">J41TS12_41640</name>
</gene>
<comment type="caution">
    <text evidence="1">The sequence shown here is derived from an EMBL/GenBank/DDBJ whole genome shotgun (WGS) entry which is preliminary data.</text>
</comment>
<dbReference type="RefSeq" id="WP_212942446.1">
    <property type="nucleotide sequence ID" value="NZ_BORR01000020.1"/>
</dbReference>
<proteinExistence type="predicted"/>
<keyword evidence="2" id="KW-1185">Reference proteome</keyword>
<dbReference type="Proteomes" id="UP000681162">
    <property type="component" value="Unassembled WGS sequence"/>
</dbReference>
<reference evidence="1 2" key="1">
    <citation type="submission" date="2021-03" db="EMBL/GenBank/DDBJ databases">
        <title>Antimicrobial resistance genes in bacteria isolated from Japanese honey, and their potential for conferring macrolide and lincosamide resistance in the American foulbrood pathogen Paenibacillus larvae.</title>
        <authorList>
            <person name="Okamoto M."/>
            <person name="Kumagai M."/>
            <person name="Kanamori H."/>
            <person name="Takamatsu D."/>
        </authorList>
    </citation>
    <scope>NUCLEOTIDE SEQUENCE [LARGE SCALE GENOMIC DNA]</scope>
    <source>
        <strain evidence="1 2">J41TS12</strain>
    </source>
</reference>
<name>A0A919XZ97_9BACL</name>
<sequence>MNPTGQEGDHNGVNHTEFELLDGAGDRISLAAGSVVYIKKDGVNLTPNADETLWFSSDNPAGQYVFEVLTTGGKLYVANLDWVPTP</sequence>
<evidence type="ECO:0000313" key="1">
    <source>
        <dbReference type="EMBL" id="GIO39303.1"/>
    </source>
</evidence>
<dbReference type="AlphaFoldDB" id="A0A919XZ97"/>
<protein>
    <submittedName>
        <fullName evidence="1">Uncharacterized protein</fullName>
    </submittedName>
</protein>
<organism evidence="1 2">
    <name type="scientific">Paenibacillus antibioticophila</name>
    <dbReference type="NCBI Taxonomy" id="1274374"/>
    <lineage>
        <taxon>Bacteria</taxon>
        <taxon>Bacillati</taxon>
        <taxon>Bacillota</taxon>
        <taxon>Bacilli</taxon>
        <taxon>Bacillales</taxon>
        <taxon>Paenibacillaceae</taxon>
        <taxon>Paenibacillus</taxon>
    </lineage>
</organism>